<feature type="transmembrane region" description="Helical" evidence="8">
    <location>
        <begin position="355"/>
        <end position="378"/>
    </location>
</feature>
<feature type="transmembrane region" description="Helical" evidence="8">
    <location>
        <begin position="268"/>
        <end position="288"/>
    </location>
</feature>
<reference evidence="10" key="1">
    <citation type="submission" date="2025-08" db="UniProtKB">
        <authorList>
            <consortium name="RefSeq"/>
        </authorList>
    </citation>
    <scope>IDENTIFICATION</scope>
</reference>
<evidence type="ECO:0000256" key="7">
    <source>
        <dbReference type="ARBA" id="ARBA00023242"/>
    </source>
</evidence>
<organism evidence="9 10">
    <name type="scientific">Clupea harengus</name>
    <name type="common">Atlantic herring</name>
    <dbReference type="NCBI Taxonomy" id="7950"/>
    <lineage>
        <taxon>Eukaryota</taxon>
        <taxon>Metazoa</taxon>
        <taxon>Chordata</taxon>
        <taxon>Craniata</taxon>
        <taxon>Vertebrata</taxon>
        <taxon>Euteleostomi</taxon>
        <taxon>Actinopterygii</taxon>
        <taxon>Neopterygii</taxon>
        <taxon>Teleostei</taxon>
        <taxon>Clupei</taxon>
        <taxon>Clupeiformes</taxon>
        <taxon>Clupeoidei</taxon>
        <taxon>Clupeidae</taxon>
        <taxon>Clupea</taxon>
    </lineage>
</organism>
<proteinExistence type="inferred from homology"/>
<keyword evidence="4 8" id="KW-1133">Transmembrane helix</keyword>
<name>A0A8M1KFC1_CLUHA</name>
<evidence type="ECO:0000256" key="4">
    <source>
        <dbReference type="ARBA" id="ARBA00022989"/>
    </source>
</evidence>
<sequence>MCRLLKYCISHCLYAAMTRFKEVVKDVSMWTSVHCLGYLSNLSLFVAVCLGLYVRWEKTAEFIVLVILILGLFVLGIASIFYYYFSMERVSLSFFHVWFGFLLGLLCFLHNPSLEMDVKEQATNYLLIASIVTFTLWALLERICGNTKPNSIFLTSYEALELTGFTVASTTMLVDKSAAVGVLSAALGVLLVALRTKSFLALPNTICFVAINEVLFFKSLNIYTNPFALACFFVRLICQPLLDFYFSGLSAIERWQPLLLQAGLWRRLSLLPVLMVEVAFFVLAAFKLGHLELWYLVIPGFSVFGLFWVICHVVLMVTLWGFHSKLSDCQRVLSGQRSDASHLDRIMASKGMRHFCLISQRLVMFSVVSTIILGALSWQPSESLYISVFLLVLLLESLAHGLFHELGSCLGGTAVGYAVVVPTNYCSPDGQPTLLPPDQVQALNLRSTAMLNHVQRFFSHHMIETFGCDYSTSGMTLDGLQAKLRAFLESTTADGPRHDTYVVFYSGHTHSSGDWALAGGETLQLAEILGIWREKNMGNCSRLILVLDTDNSLPWVKAVRNVEDVYVAIQGAGLAQTTDVEGQDAPQLGDFTAEWVEFNCNPGSVIRWTERGRMVKAIYGLSRNWGDYKLHLPTGNDVAAHWRVNFPRLTYPVVQLAHWSTGLNLFWMCSMFLKCLRRIKLTWFPPAVLDTGQGFKLVKS</sequence>
<dbReference type="GO" id="GO:0031965">
    <property type="term" value="C:nuclear membrane"/>
    <property type="evidence" value="ECO:0007669"/>
    <property type="project" value="UniProtKB-SubCell"/>
</dbReference>
<feature type="transmembrane region" description="Helical" evidence="8">
    <location>
        <begin position="123"/>
        <end position="140"/>
    </location>
</feature>
<dbReference type="OrthoDB" id="5967342at2759"/>
<evidence type="ECO:0000313" key="10">
    <source>
        <dbReference type="RefSeq" id="XP_042562766.1"/>
    </source>
</evidence>
<evidence type="ECO:0000256" key="1">
    <source>
        <dbReference type="ARBA" id="ARBA00004232"/>
    </source>
</evidence>
<keyword evidence="5 8" id="KW-0472">Membrane</keyword>
<feature type="transmembrane region" description="Helical" evidence="8">
    <location>
        <begin position="178"/>
        <end position="194"/>
    </location>
</feature>
<feature type="transmembrane region" description="Helical" evidence="8">
    <location>
        <begin position="226"/>
        <end position="247"/>
    </location>
</feature>
<feature type="transmembrane region" description="Helical" evidence="8">
    <location>
        <begin position="62"/>
        <end position="85"/>
    </location>
</feature>
<keyword evidence="6" id="KW-0325">Glycoprotein</keyword>
<dbReference type="GeneID" id="122132068"/>
<keyword evidence="3 8" id="KW-0812">Transmembrane</keyword>
<dbReference type="PANTHER" id="PTHR14437:SF3">
    <property type="entry name" value="TRANSMEMBRANE PROTEIN 168"/>
    <property type="match status" value="1"/>
</dbReference>
<protein>
    <submittedName>
        <fullName evidence="10">Transmembrane protein 168</fullName>
    </submittedName>
</protein>
<comment type="subcellular location">
    <subcellularLocation>
        <location evidence="1">Nucleus membrane</location>
        <topology evidence="1">Multi-pass membrane protein</topology>
    </subcellularLocation>
</comment>
<evidence type="ECO:0000256" key="6">
    <source>
        <dbReference type="ARBA" id="ARBA00023180"/>
    </source>
</evidence>
<gene>
    <name evidence="10" type="primary">tmem168b</name>
</gene>
<evidence type="ECO:0000256" key="3">
    <source>
        <dbReference type="ARBA" id="ARBA00022692"/>
    </source>
</evidence>
<dbReference type="CTD" id="558640"/>
<dbReference type="KEGG" id="char:122132068"/>
<evidence type="ECO:0000313" key="9">
    <source>
        <dbReference type="Proteomes" id="UP000515152"/>
    </source>
</evidence>
<dbReference type="PANTHER" id="PTHR14437">
    <property type="entry name" value="TRANSMEMBRANE PROTEIN 168"/>
    <property type="match status" value="1"/>
</dbReference>
<feature type="transmembrane region" description="Helical" evidence="8">
    <location>
        <begin position="384"/>
        <end position="403"/>
    </location>
</feature>
<feature type="transmembrane region" description="Helical" evidence="8">
    <location>
        <begin position="35"/>
        <end position="56"/>
    </location>
</feature>
<feature type="transmembrane region" description="Helical" evidence="8">
    <location>
        <begin position="92"/>
        <end position="111"/>
    </location>
</feature>
<comment type="similarity">
    <text evidence="2">Belongs to the TMEM168 family.</text>
</comment>
<evidence type="ECO:0000256" key="5">
    <source>
        <dbReference type="ARBA" id="ARBA00023136"/>
    </source>
</evidence>
<accession>A0A8M1KFC1</accession>
<feature type="transmembrane region" description="Helical" evidence="8">
    <location>
        <begin position="294"/>
        <end position="322"/>
    </location>
</feature>
<evidence type="ECO:0000256" key="8">
    <source>
        <dbReference type="SAM" id="Phobius"/>
    </source>
</evidence>
<evidence type="ECO:0000256" key="2">
    <source>
        <dbReference type="ARBA" id="ARBA00007329"/>
    </source>
</evidence>
<dbReference type="AlphaFoldDB" id="A0A8M1KFC1"/>
<dbReference type="Proteomes" id="UP000515152">
    <property type="component" value="Unplaced"/>
</dbReference>
<dbReference type="RefSeq" id="XP_042562766.1">
    <property type="nucleotide sequence ID" value="XM_042706832.1"/>
</dbReference>
<keyword evidence="9" id="KW-1185">Reference proteome</keyword>
<keyword evidence="7" id="KW-0539">Nucleus</keyword>
<dbReference type="InterPro" id="IPR029713">
    <property type="entry name" value="TMEM168"/>
</dbReference>
<dbReference type="CDD" id="cd21494">
    <property type="entry name" value="TMEM168"/>
    <property type="match status" value="1"/>
</dbReference>